<sequence>MNSTSNTSDRQSMRQAYSTMMATMGEAERNAFCRMPCSVRIAFLNCLFSSKDQFCEQDCATTVAGSVPNSALSSDAGDLFEEDSLFDEPSPVPSTPPVCDPSGALRPFLQCLPSSGEPPATPLSMLCAWRNLDKVLMDYPNLLSKFSVCHHKKTMFSFVQAIHSNEDAMSPICASKLYHGQYDAFCLAAEVRLGLQSASLAPGQISPQHAHTIAICNSFIDEVVRIWALELAADPAFHQTLDLPIQDNSSRRFSATFKVFLLAVSTGDASLYFPLAAARLWGIKPSASALDVRVKRRLGACIICQAANNVSFNCHSGAYHWLV</sequence>
<gene>
    <name evidence="1" type="ORF">DSO57_1026901</name>
</gene>
<organism evidence="1 2">
    <name type="scientific">Entomophthora muscae</name>
    <dbReference type="NCBI Taxonomy" id="34485"/>
    <lineage>
        <taxon>Eukaryota</taxon>
        <taxon>Fungi</taxon>
        <taxon>Fungi incertae sedis</taxon>
        <taxon>Zoopagomycota</taxon>
        <taxon>Entomophthoromycotina</taxon>
        <taxon>Entomophthoromycetes</taxon>
        <taxon>Entomophthorales</taxon>
        <taxon>Entomophthoraceae</taxon>
        <taxon>Entomophthora</taxon>
    </lineage>
</organism>
<name>A0ACC2UMF6_9FUNG</name>
<dbReference type="EMBL" id="QTSX02000160">
    <property type="protein sequence ID" value="KAJ9088055.1"/>
    <property type="molecule type" value="Genomic_DNA"/>
</dbReference>
<comment type="caution">
    <text evidence="1">The sequence shown here is derived from an EMBL/GenBank/DDBJ whole genome shotgun (WGS) entry which is preliminary data.</text>
</comment>
<proteinExistence type="predicted"/>
<protein>
    <submittedName>
        <fullName evidence="1">Uncharacterized protein</fullName>
    </submittedName>
</protein>
<evidence type="ECO:0000313" key="1">
    <source>
        <dbReference type="EMBL" id="KAJ9088055.1"/>
    </source>
</evidence>
<keyword evidence="2" id="KW-1185">Reference proteome</keyword>
<evidence type="ECO:0000313" key="2">
    <source>
        <dbReference type="Proteomes" id="UP001165960"/>
    </source>
</evidence>
<accession>A0ACC2UMF6</accession>
<reference evidence="1" key="1">
    <citation type="submission" date="2022-04" db="EMBL/GenBank/DDBJ databases">
        <title>Genome of the entomopathogenic fungus Entomophthora muscae.</title>
        <authorList>
            <person name="Elya C."/>
            <person name="Lovett B.R."/>
            <person name="Lee E."/>
            <person name="Macias A.M."/>
            <person name="Hajek A.E."/>
            <person name="De Bivort B.L."/>
            <person name="Kasson M.T."/>
            <person name="De Fine Licht H.H."/>
            <person name="Stajich J.E."/>
        </authorList>
    </citation>
    <scope>NUCLEOTIDE SEQUENCE</scope>
    <source>
        <strain evidence="1">Berkeley</strain>
    </source>
</reference>
<dbReference type="Proteomes" id="UP001165960">
    <property type="component" value="Unassembled WGS sequence"/>
</dbReference>